<feature type="transmembrane region" description="Helical" evidence="13">
    <location>
        <begin position="741"/>
        <end position="765"/>
    </location>
</feature>
<evidence type="ECO:0000256" key="8">
    <source>
        <dbReference type="ARBA" id="ARBA00023065"/>
    </source>
</evidence>
<dbReference type="GO" id="GO:0008510">
    <property type="term" value="F:sodium:bicarbonate symporter activity"/>
    <property type="evidence" value="ECO:0007669"/>
    <property type="project" value="TreeGrafter"/>
</dbReference>
<feature type="compositionally biased region" description="Basic residues" evidence="14">
    <location>
        <begin position="942"/>
        <end position="955"/>
    </location>
</feature>
<evidence type="ECO:0000256" key="3">
    <source>
        <dbReference type="ARBA" id="ARBA00022448"/>
    </source>
</evidence>
<evidence type="ECO:0000256" key="2">
    <source>
        <dbReference type="ARBA" id="ARBA00010993"/>
    </source>
</evidence>
<gene>
    <name evidence="17" type="primary">SLC4A5</name>
    <name evidence="17" type="synonym">LOC109868818</name>
</gene>
<feature type="transmembrane region" description="Helical" evidence="13">
    <location>
        <begin position="801"/>
        <end position="820"/>
    </location>
</feature>
<dbReference type="Pfam" id="PF00955">
    <property type="entry name" value="HCO3_cotransp"/>
    <property type="match status" value="1"/>
</dbReference>
<evidence type="ECO:0000259" key="16">
    <source>
        <dbReference type="Pfam" id="PF07565"/>
    </source>
</evidence>
<dbReference type="GO" id="GO:0008509">
    <property type="term" value="F:monoatomic anion transmembrane transporter activity"/>
    <property type="evidence" value="ECO:0007669"/>
    <property type="project" value="InterPro"/>
</dbReference>
<feature type="transmembrane region" description="Helical" evidence="13">
    <location>
        <begin position="491"/>
        <end position="512"/>
    </location>
</feature>
<dbReference type="Proteomes" id="UP000694557">
    <property type="component" value="Unassembled WGS sequence"/>
</dbReference>
<feature type="transmembrane region" description="Helical" evidence="13">
    <location>
        <begin position="701"/>
        <end position="720"/>
    </location>
</feature>
<keyword evidence="4" id="KW-1003">Cell membrane</keyword>
<evidence type="ECO:0000256" key="5">
    <source>
        <dbReference type="ARBA" id="ARBA00022692"/>
    </source>
</evidence>
<comment type="catalytic activity">
    <reaction evidence="11">
        <text>3 hydrogencarbonate(out) + Na(+)(out) = 3 hydrogencarbonate(in) + Na(+)(in)</text>
        <dbReference type="Rhea" id="RHEA:72219"/>
        <dbReference type="ChEBI" id="CHEBI:17544"/>
        <dbReference type="ChEBI" id="CHEBI:29101"/>
    </reaction>
</comment>
<dbReference type="GO" id="GO:0016323">
    <property type="term" value="C:basolateral plasma membrane"/>
    <property type="evidence" value="ECO:0007669"/>
    <property type="project" value="UniProtKB-SubCell"/>
</dbReference>
<dbReference type="PRINTS" id="PR01231">
    <property type="entry name" value="HCO3TRNSPORT"/>
</dbReference>
<comment type="similarity">
    <text evidence="2 13">Belongs to the anion exchanger (TC 2.A.31) family.</text>
</comment>
<feature type="transmembrane region" description="Helical" evidence="13">
    <location>
        <begin position="827"/>
        <end position="847"/>
    </location>
</feature>
<evidence type="ECO:0000313" key="18">
    <source>
        <dbReference type="Proteomes" id="UP000694557"/>
    </source>
</evidence>
<evidence type="ECO:0000256" key="14">
    <source>
        <dbReference type="SAM" id="MobiDB-lite"/>
    </source>
</evidence>
<sequence length="990" mass="111069">MYADVCAMYQSHVIWHFRESMYGPGGEELRYILGEDDDLPTPTLFTEMDTLQHDGDDMEWKESARWVKFEEKVEEGGERWSKPHVSTLTLHSLFELRTCIQTGSVLLDLEGYSLPEIVDDIVDRQIADGLIGPELREKVSFVLLRKHRHQHKKPMHRSLADMGKSNNCPASECVCASVGLRAYHAQSRSMNDISDTPSTDQLKNKFMKKIPRDAEASNVLIGEVDFLDKPFVAFVRLAQATTLGGLTEVPVPTRFLFVLLGPHGKGKSYNEIGRAIATLMVDDLFSDVAYKARDRDDLIAGIDEFLDEVIVLPPGEWDPKIRIEPPKKVPSADMRKSVLNLNELGQVNGAVGGAGGGEDEEMPAPHELGEELQFTGRFCGGLWLDIKRKVPWILSDFSQGFHIQSISAVLFIYLGCITNAITFGGLLGDATDNYQGVMESFLGTALAGTVFCLLGGQPLIILSSTGPILIFEKLLYEFCKSNTIDYMELRLWIGLHSCLQCLILVATDASYIIKYITRFTEEGFSSLISFIFISDAIKKMVGSFKYYPINRGFKPDYVTSYKCECIAPDQVPLADDNMTDLYNITGLDWSQLSKKECVKYGGALLGNTCKYVPDLALMSFILFFGTYSMTVSLKKFKTSRYFPTMCRSLIGDFSIIISILVFCGIDYLLGLETPKLHVLTEIKPTRPDRGWLVMPFGKNPWWVYVASAVPALLVTILIFMDQQISAVIVNRKENKLKKGCGYHLDLFWVGILMAVCSFLGLPWYVAATVISIAHIDSLKMESESSAPGEQPQFLGVREQRLTGILVFVLNGVSIFLAPVLQYIPMPVLYGVFLYMGVASLAGIQVHFTCFWERIKLYLMPAKHQPDFSFLRHVPLRRVHLFTLVQIICLAVLWILKSTVAAIIFPVMILGLMVVRKMMDLMFSQHDLAWLDDILPEKDKKKEKGGKKKKDNKKTKAAAETESDEEPKTPLPPPVKILMDTIDLPKTLTPL</sequence>
<evidence type="ECO:0000256" key="1">
    <source>
        <dbReference type="ARBA" id="ARBA00004554"/>
    </source>
</evidence>
<dbReference type="FunFam" id="3.40.930.10:FF:000002">
    <property type="entry name" value="Anion exchange protein"/>
    <property type="match status" value="1"/>
</dbReference>
<keyword evidence="9 13" id="KW-0472">Membrane</keyword>
<feature type="transmembrane region" description="Helical" evidence="13">
    <location>
        <begin position="645"/>
        <end position="669"/>
    </location>
</feature>
<evidence type="ECO:0000313" key="17">
    <source>
        <dbReference type="Ensembl" id="ENSOKIP00005080736.1"/>
    </source>
</evidence>
<dbReference type="Ensembl" id="ENSOKIT00005086028.1">
    <property type="protein sequence ID" value="ENSOKIP00005080736.1"/>
    <property type="gene ID" value="ENSOKIG00005034404.1"/>
</dbReference>
<evidence type="ECO:0000256" key="9">
    <source>
        <dbReference type="ARBA" id="ARBA00023136"/>
    </source>
</evidence>
<reference evidence="17" key="2">
    <citation type="submission" date="2025-09" db="UniProtKB">
        <authorList>
            <consortium name="Ensembl"/>
        </authorList>
    </citation>
    <scope>IDENTIFICATION</scope>
</reference>
<dbReference type="FunFam" id="1.10.287.570:FF:000001">
    <property type="entry name" value="Anion exchange protein"/>
    <property type="match status" value="1"/>
</dbReference>
<keyword evidence="7" id="KW-0915">Sodium</keyword>
<dbReference type="SUPFAM" id="SSF55804">
    <property type="entry name" value="Phoshotransferase/anion transport protein"/>
    <property type="match status" value="1"/>
</dbReference>
<dbReference type="PRINTS" id="PR01232">
    <property type="entry name" value="NAHCO3TRSPRT"/>
</dbReference>
<accession>A0A8C7J0W7</accession>
<evidence type="ECO:0000256" key="10">
    <source>
        <dbReference type="ARBA" id="ARBA00023201"/>
    </source>
</evidence>
<keyword evidence="18" id="KW-1185">Reference proteome</keyword>
<evidence type="ECO:0000259" key="15">
    <source>
        <dbReference type="Pfam" id="PF00955"/>
    </source>
</evidence>
<protein>
    <recommendedName>
        <fullName evidence="13">Anion exchange protein</fullName>
    </recommendedName>
</protein>
<dbReference type="GO" id="GO:0051453">
    <property type="term" value="P:regulation of intracellular pH"/>
    <property type="evidence" value="ECO:0007669"/>
    <property type="project" value="TreeGrafter"/>
</dbReference>
<keyword evidence="3 13" id="KW-0813">Transport</keyword>
<feature type="transmembrane region" description="Helical" evidence="13">
    <location>
        <begin position="615"/>
        <end position="633"/>
    </location>
</feature>
<feature type="domain" description="Band 3 cytoplasmic" evidence="16">
    <location>
        <begin position="43"/>
        <end position="319"/>
    </location>
</feature>
<dbReference type="NCBIfam" id="TIGR00834">
    <property type="entry name" value="ae"/>
    <property type="match status" value="1"/>
</dbReference>
<feature type="transmembrane region" description="Helical" evidence="13">
    <location>
        <begin position="406"/>
        <end position="428"/>
    </location>
</feature>
<proteinExistence type="inferred from homology"/>
<dbReference type="Gene3D" id="1.10.287.570">
    <property type="entry name" value="Helical hairpin bin"/>
    <property type="match status" value="1"/>
</dbReference>
<comment type="catalytic activity">
    <reaction evidence="12">
        <text>2 hydrogencarbonate(out) + Na(+)(out) = 2 hydrogencarbonate(in) + Na(+)(in)</text>
        <dbReference type="Rhea" id="RHEA:72215"/>
        <dbReference type="ChEBI" id="CHEBI:17544"/>
        <dbReference type="ChEBI" id="CHEBI:29101"/>
    </reaction>
</comment>
<keyword evidence="10" id="KW-0739">Sodium transport</keyword>
<dbReference type="Pfam" id="PF07565">
    <property type="entry name" value="Band_3_cyto"/>
    <property type="match status" value="1"/>
</dbReference>
<evidence type="ECO:0000256" key="12">
    <source>
        <dbReference type="ARBA" id="ARBA00036309"/>
    </source>
</evidence>
<reference evidence="17" key="1">
    <citation type="submission" date="2025-08" db="UniProtKB">
        <authorList>
            <consortium name="Ensembl"/>
        </authorList>
    </citation>
    <scope>IDENTIFICATION</scope>
</reference>
<dbReference type="InterPro" id="IPR011531">
    <property type="entry name" value="HCO3_transpt-like_TM_dom"/>
</dbReference>
<evidence type="ECO:0000256" key="7">
    <source>
        <dbReference type="ARBA" id="ARBA00023053"/>
    </source>
</evidence>
<keyword evidence="6 13" id="KW-1133">Transmembrane helix</keyword>
<dbReference type="Gene3D" id="3.40.930.10">
    <property type="entry name" value="Mannitol-specific EII, Chain A"/>
    <property type="match status" value="1"/>
</dbReference>
<comment type="subcellular location">
    <subcellularLocation>
        <location evidence="1">Basolateral cell membrane</location>
        <topology evidence="1">Multi-pass membrane protein</topology>
    </subcellularLocation>
    <subcellularLocation>
        <location evidence="13">Membrane</location>
        <topology evidence="13">Multi-pass membrane protein</topology>
    </subcellularLocation>
</comment>
<dbReference type="GeneTree" id="ENSGT00940000157488"/>
<dbReference type="InterPro" id="IPR003020">
    <property type="entry name" value="HCO3_transpt_euk"/>
</dbReference>
<dbReference type="GO" id="GO:0005452">
    <property type="term" value="F:solute:inorganic anion antiporter activity"/>
    <property type="evidence" value="ECO:0007669"/>
    <property type="project" value="InterPro"/>
</dbReference>
<dbReference type="PANTHER" id="PTHR11453">
    <property type="entry name" value="ANION EXCHANGE PROTEIN"/>
    <property type="match status" value="1"/>
</dbReference>
<name>A0A8C7J0W7_ONCKI</name>
<organism evidence="17 18">
    <name type="scientific">Oncorhynchus kisutch</name>
    <name type="common">Coho salmon</name>
    <name type="synonym">Salmo kisutch</name>
    <dbReference type="NCBI Taxonomy" id="8019"/>
    <lineage>
        <taxon>Eukaryota</taxon>
        <taxon>Metazoa</taxon>
        <taxon>Chordata</taxon>
        <taxon>Craniata</taxon>
        <taxon>Vertebrata</taxon>
        <taxon>Euteleostomi</taxon>
        <taxon>Actinopterygii</taxon>
        <taxon>Neopterygii</taxon>
        <taxon>Teleostei</taxon>
        <taxon>Protacanthopterygii</taxon>
        <taxon>Salmoniformes</taxon>
        <taxon>Salmonidae</taxon>
        <taxon>Salmoninae</taxon>
        <taxon>Oncorhynchus</taxon>
    </lineage>
</organism>
<dbReference type="PANTHER" id="PTHR11453:SF20">
    <property type="entry name" value="ELECTROGENIC SODIUM BICARBONATE COTRANSPORTER 4"/>
    <property type="match status" value="1"/>
</dbReference>
<evidence type="ECO:0000256" key="11">
    <source>
        <dbReference type="ARBA" id="ARBA00035820"/>
    </source>
</evidence>
<evidence type="ECO:0000256" key="4">
    <source>
        <dbReference type="ARBA" id="ARBA00022475"/>
    </source>
</evidence>
<keyword evidence="8 13" id="KW-0406">Ion transport</keyword>
<evidence type="ECO:0000256" key="6">
    <source>
        <dbReference type="ARBA" id="ARBA00022989"/>
    </source>
</evidence>
<dbReference type="InterPro" id="IPR016152">
    <property type="entry name" value="PTrfase/Anion_transptr"/>
</dbReference>
<feature type="transmembrane region" description="Helical" evidence="13">
    <location>
        <begin position="883"/>
        <end position="914"/>
    </location>
</feature>
<dbReference type="InterPro" id="IPR003024">
    <property type="entry name" value="Na/HCO3_transpt"/>
</dbReference>
<feature type="region of interest" description="Disordered" evidence="14">
    <location>
        <begin position="938"/>
        <end position="976"/>
    </location>
</feature>
<feature type="transmembrane region" description="Helical" evidence="13">
    <location>
        <begin position="440"/>
        <end position="471"/>
    </location>
</feature>
<dbReference type="AlphaFoldDB" id="A0A8C7J0W7"/>
<evidence type="ECO:0000256" key="13">
    <source>
        <dbReference type="RuleBase" id="RU362035"/>
    </source>
</evidence>
<keyword evidence="5 13" id="KW-0812">Transmembrane</keyword>
<feature type="domain" description="Bicarbonate transporter-like transmembrane" evidence="15">
    <location>
        <begin position="377"/>
        <end position="934"/>
    </location>
</feature>
<dbReference type="InterPro" id="IPR013769">
    <property type="entry name" value="Band3_cytoplasmic_dom"/>
</dbReference>